<evidence type="ECO:0000259" key="9">
    <source>
        <dbReference type="Pfam" id="PF01514"/>
    </source>
</evidence>
<evidence type="ECO:0000256" key="5">
    <source>
        <dbReference type="ARBA" id="ARBA00023139"/>
    </source>
</evidence>
<dbReference type="Gene3D" id="3.30.70.1530">
    <property type="entry name" value="Hypothetical protein rpa1041"/>
    <property type="match status" value="1"/>
</dbReference>
<dbReference type="Pfam" id="PF01514">
    <property type="entry name" value="YscJ_FliF"/>
    <property type="match status" value="1"/>
</dbReference>
<evidence type="ECO:0000256" key="3">
    <source>
        <dbReference type="ARBA" id="ARBA00022729"/>
    </source>
</evidence>
<comment type="subcellular location">
    <subcellularLocation>
        <location evidence="1">Cell outer membrane</location>
        <topology evidence="1">Lipid-anchor</topology>
    </subcellularLocation>
</comment>
<dbReference type="AlphaFoldDB" id="A0A6S7EAG2"/>
<protein>
    <recommendedName>
        <fullName evidence="8">Lipoprotein</fullName>
    </recommendedName>
</protein>
<evidence type="ECO:0000256" key="7">
    <source>
        <dbReference type="ARBA" id="ARBA00023288"/>
    </source>
</evidence>
<proteinExistence type="inferred from homology"/>
<dbReference type="GO" id="GO:0009279">
    <property type="term" value="C:cell outer membrane"/>
    <property type="evidence" value="ECO:0007669"/>
    <property type="project" value="UniProtKB-SubCell"/>
</dbReference>
<dbReference type="InterPro" id="IPR043427">
    <property type="entry name" value="YscJ/FliF"/>
</dbReference>
<keyword evidence="5 8" id="KW-0564">Palmitate</keyword>
<keyword evidence="4 8" id="KW-0472">Membrane</keyword>
<accession>A0A6S7EAG2</accession>
<dbReference type="PRINTS" id="PR01338">
    <property type="entry name" value="TYPE3OMKPROT"/>
</dbReference>
<feature type="transmembrane region" description="Helical" evidence="8">
    <location>
        <begin position="230"/>
        <end position="253"/>
    </location>
</feature>
<feature type="domain" description="Flagellar M-ring N-terminal" evidence="9">
    <location>
        <begin position="33"/>
        <end position="197"/>
    </location>
</feature>
<dbReference type="NCBIfam" id="TIGR02544">
    <property type="entry name" value="III_secr_YscJ"/>
    <property type="match status" value="1"/>
</dbReference>
<evidence type="ECO:0000256" key="4">
    <source>
        <dbReference type="ARBA" id="ARBA00023136"/>
    </source>
</evidence>
<organism evidence="10 11">
    <name type="scientific">Achromobacter pulmonis</name>
    <dbReference type="NCBI Taxonomy" id="1389932"/>
    <lineage>
        <taxon>Bacteria</taxon>
        <taxon>Pseudomonadati</taxon>
        <taxon>Pseudomonadota</taxon>
        <taxon>Betaproteobacteria</taxon>
        <taxon>Burkholderiales</taxon>
        <taxon>Alcaligenaceae</taxon>
        <taxon>Achromobacter</taxon>
    </lineage>
</organism>
<dbReference type="PANTHER" id="PTHR30046:SF2">
    <property type="entry name" value="YOP PROTEINS TRANSLOCATION LIPOPROTEIN J"/>
    <property type="match status" value="1"/>
</dbReference>
<comment type="similarity">
    <text evidence="2 8">Belongs to the YscJ lipoprotein family.</text>
</comment>
<keyword evidence="11" id="KW-1185">Reference proteome</keyword>
<dbReference type="InterPro" id="IPR003282">
    <property type="entry name" value="T3SS_SctJ"/>
</dbReference>
<dbReference type="GO" id="GO:0009306">
    <property type="term" value="P:protein secretion"/>
    <property type="evidence" value="ECO:0007669"/>
    <property type="project" value="InterPro"/>
</dbReference>
<dbReference type="InterPro" id="IPR006182">
    <property type="entry name" value="FliF_N_dom"/>
</dbReference>
<dbReference type="Gene3D" id="3.30.300.30">
    <property type="match status" value="1"/>
</dbReference>
<dbReference type="PANTHER" id="PTHR30046">
    <property type="entry name" value="FLAGELLAR M-RING PROTEIN"/>
    <property type="match status" value="1"/>
</dbReference>
<dbReference type="InterPro" id="IPR045851">
    <property type="entry name" value="AMP-bd_C_sf"/>
</dbReference>
<evidence type="ECO:0000313" key="10">
    <source>
        <dbReference type="EMBL" id="CAB3902811.1"/>
    </source>
</evidence>
<evidence type="ECO:0000256" key="2">
    <source>
        <dbReference type="ARBA" id="ARBA00009509"/>
    </source>
</evidence>
<keyword evidence="7 8" id="KW-0449">Lipoprotein</keyword>
<evidence type="ECO:0000313" key="11">
    <source>
        <dbReference type="Proteomes" id="UP000494203"/>
    </source>
</evidence>
<dbReference type="Proteomes" id="UP000494203">
    <property type="component" value="Unassembled WGS sequence"/>
</dbReference>
<keyword evidence="8" id="KW-0812">Transmembrane</keyword>
<dbReference type="EMBL" id="CADIKZ010000013">
    <property type="protein sequence ID" value="CAB3902811.1"/>
    <property type="molecule type" value="Genomic_DNA"/>
</dbReference>
<evidence type="ECO:0000256" key="8">
    <source>
        <dbReference type="RuleBase" id="RU364102"/>
    </source>
</evidence>
<reference evidence="10 11" key="1">
    <citation type="submission" date="2020-04" db="EMBL/GenBank/DDBJ databases">
        <authorList>
            <person name="De Canck E."/>
        </authorList>
    </citation>
    <scope>NUCLEOTIDE SEQUENCE [LARGE SCALE GENOMIC DNA]</scope>
    <source>
        <strain evidence="10 11">LMG 26788</strain>
    </source>
</reference>
<keyword evidence="8" id="KW-1133">Transmembrane helix</keyword>
<gene>
    <name evidence="10" type="ORF">LMG26788_04368</name>
</gene>
<keyword evidence="6 8" id="KW-0998">Cell outer membrane</keyword>
<sequence length="273" mass="28829">MHAVSTLSFPAALSRLRWLLLGLALLLAACGSRVELFSAANESEANEVLSVLLDAGIAAQKAATKAGVAVSVDGAQVARALDILRARGLPRERFDGMGQIFRKEGLVSSPLEERARYIYALSQELTNTLSQMDGVLAARVHVVLPERGGVGENTTPSTAAVFIKHQTGYNLDALQPQIRKLVTHAIPGLTEDRVSIALVSAQPAASAPAAGMATRQVLGIEVGADSSATLLVWLVGLILLVLILAAALGYLLWRYGMPGRAQPARREPAAEAR</sequence>
<keyword evidence="3 8" id="KW-0732">Signal</keyword>
<evidence type="ECO:0000256" key="6">
    <source>
        <dbReference type="ARBA" id="ARBA00023237"/>
    </source>
</evidence>
<evidence type="ECO:0000256" key="1">
    <source>
        <dbReference type="ARBA" id="ARBA00004459"/>
    </source>
</evidence>
<name>A0A6S7EAG2_9BURK</name>